<evidence type="ECO:0000256" key="1">
    <source>
        <dbReference type="ARBA" id="ARBA00023015"/>
    </source>
</evidence>
<evidence type="ECO:0000313" key="5">
    <source>
        <dbReference type="EMBL" id="BAU29566.1"/>
    </source>
</evidence>
<dbReference type="KEGG" id="asoc:CB4_03766"/>
<accession>A0A0U5BMZ5</accession>
<dbReference type="OrthoDB" id="9810708at2"/>
<dbReference type="InterPro" id="IPR036388">
    <property type="entry name" value="WH-like_DNA-bd_sf"/>
</dbReference>
<evidence type="ECO:0000256" key="4">
    <source>
        <dbReference type="ARBA" id="ARBA00023163"/>
    </source>
</evidence>
<reference evidence="5 6" key="1">
    <citation type="submission" date="2015-12" db="EMBL/GenBank/DDBJ databases">
        <title>Genome sequence of Aneurinibacillus soli.</title>
        <authorList>
            <person name="Lee J.S."/>
            <person name="Lee K.C."/>
            <person name="Kim K.K."/>
            <person name="Lee B.W."/>
        </authorList>
    </citation>
    <scope>NUCLEOTIDE SEQUENCE [LARGE SCALE GENOMIC DNA]</scope>
    <source>
        <strain evidence="5 6">CB4</strain>
    </source>
</reference>
<organism evidence="5 6">
    <name type="scientific">Aneurinibacillus soli</name>
    <dbReference type="NCBI Taxonomy" id="1500254"/>
    <lineage>
        <taxon>Bacteria</taxon>
        <taxon>Bacillati</taxon>
        <taxon>Bacillota</taxon>
        <taxon>Bacilli</taxon>
        <taxon>Bacillales</taxon>
        <taxon>Paenibacillaceae</taxon>
        <taxon>Aneurinibacillus group</taxon>
        <taxon>Aneurinibacillus</taxon>
    </lineage>
</organism>
<dbReference type="AlphaFoldDB" id="A0A0U5BMZ5"/>
<keyword evidence="3" id="KW-0010">Activator</keyword>
<dbReference type="SUPFAM" id="SSF51206">
    <property type="entry name" value="cAMP-binding domain-like"/>
    <property type="match status" value="1"/>
</dbReference>
<name>A0A0U5BMZ5_9BACL</name>
<dbReference type="Proteomes" id="UP000217696">
    <property type="component" value="Chromosome"/>
</dbReference>
<dbReference type="Pfam" id="PF00027">
    <property type="entry name" value="cNMP_binding"/>
    <property type="match status" value="1"/>
</dbReference>
<dbReference type="InterPro" id="IPR014710">
    <property type="entry name" value="RmlC-like_jellyroll"/>
</dbReference>
<dbReference type="RefSeq" id="WP_096467233.1">
    <property type="nucleotide sequence ID" value="NZ_AP017312.1"/>
</dbReference>
<dbReference type="PROSITE" id="PS51063">
    <property type="entry name" value="HTH_CRP_2"/>
    <property type="match status" value="1"/>
</dbReference>
<evidence type="ECO:0000313" key="6">
    <source>
        <dbReference type="Proteomes" id="UP000217696"/>
    </source>
</evidence>
<evidence type="ECO:0000256" key="3">
    <source>
        <dbReference type="ARBA" id="ARBA00023159"/>
    </source>
</evidence>
<dbReference type="EMBL" id="AP017312">
    <property type="protein sequence ID" value="BAU29566.1"/>
    <property type="molecule type" value="Genomic_DNA"/>
</dbReference>
<dbReference type="SMART" id="SM00100">
    <property type="entry name" value="cNMP"/>
    <property type="match status" value="1"/>
</dbReference>
<dbReference type="GO" id="GO:0006355">
    <property type="term" value="P:regulation of DNA-templated transcription"/>
    <property type="evidence" value="ECO:0007669"/>
    <property type="project" value="InterPro"/>
</dbReference>
<dbReference type="Gene3D" id="2.60.120.10">
    <property type="entry name" value="Jelly Rolls"/>
    <property type="match status" value="1"/>
</dbReference>
<evidence type="ECO:0000256" key="2">
    <source>
        <dbReference type="ARBA" id="ARBA00023125"/>
    </source>
</evidence>
<dbReference type="GO" id="GO:0003677">
    <property type="term" value="F:DNA binding"/>
    <property type="evidence" value="ECO:0007669"/>
    <property type="project" value="UniProtKB-KW"/>
</dbReference>
<dbReference type="InterPro" id="IPR018490">
    <property type="entry name" value="cNMP-bd_dom_sf"/>
</dbReference>
<dbReference type="Gene3D" id="1.10.10.10">
    <property type="entry name" value="Winged helix-like DNA-binding domain superfamily/Winged helix DNA-binding domain"/>
    <property type="match status" value="1"/>
</dbReference>
<dbReference type="InterPro" id="IPR012318">
    <property type="entry name" value="HTH_CRP"/>
</dbReference>
<dbReference type="PANTHER" id="PTHR23011:SF28">
    <property type="entry name" value="CYCLIC NUCLEOTIDE-BINDING DOMAIN CONTAINING PROTEIN"/>
    <property type="match status" value="1"/>
</dbReference>
<keyword evidence="5" id="KW-0675">Receptor</keyword>
<protein>
    <submittedName>
        <fullName evidence="5">cAMP receptor protein</fullName>
    </submittedName>
</protein>
<keyword evidence="4" id="KW-0804">Transcription</keyword>
<dbReference type="CDD" id="cd00038">
    <property type="entry name" value="CAP_ED"/>
    <property type="match status" value="1"/>
</dbReference>
<dbReference type="InterPro" id="IPR036390">
    <property type="entry name" value="WH_DNA-bd_sf"/>
</dbReference>
<dbReference type="InterPro" id="IPR000595">
    <property type="entry name" value="cNMP-bd_dom"/>
</dbReference>
<dbReference type="PROSITE" id="PS50042">
    <property type="entry name" value="CNMP_BINDING_3"/>
    <property type="match status" value="1"/>
</dbReference>
<gene>
    <name evidence="5" type="primary">crp_2</name>
    <name evidence="5" type="ORF">CB4_03766</name>
</gene>
<dbReference type="SUPFAM" id="SSF46785">
    <property type="entry name" value="Winged helix' DNA-binding domain"/>
    <property type="match status" value="1"/>
</dbReference>
<keyword evidence="2" id="KW-0238">DNA-binding</keyword>
<dbReference type="PANTHER" id="PTHR23011">
    <property type="entry name" value="CYCLIC NUCLEOTIDE-BINDING DOMAIN CONTAINING PROTEIN"/>
    <property type="match status" value="1"/>
</dbReference>
<sequence length="232" mass="26612">MDKKTDILGIFKVKDKLRSVPLFEHLTDEQLQELEKIVFSQKFQPGFILFREGDNGKTFYIIASGSAKIYTEKDGQEKIITIFRAGDSFGELALLDGENRSASVQILEPSVLLSISHNDFFRFLEGNFSFTRQILKQLSSRIRKANKEITDMVFLDVETRVLKVLADLAMKHGIRENNMIRIDIKIGLHEIGKLVGISQQVVNGVLTYLHRNEIITFENHYIYMDASKLVKK</sequence>
<keyword evidence="1" id="KW-0805">Transcription regulation</keyword>
<proteinExistence type="predicted"/>
<keyword evidence="6" id="KW-1185">Reference proteome</keyword>